<dbReference type="Gene3D" id="3.20.20.70">
    <property type="entry name" value="Aldolase class I"/>
    <property type="match status" value="1"/>
</dbReference>
<sequence length="267" mass="28778">MSSSIPDVLQKILARKAEEIRERKAHASLADLEATIATQEPARGFTAAMQRCAARAMPAVIAEVKKASPSKGVIREHFEPAAIAAQYQEGGASCLSVLTDRDFFQGSEAYLQAARAACDLPVLRKDFTVDAYQIAEARSIGADAILLIVAALDLEELRELAAAATHYGLDVLVEVHDQGELDLALELDTPLLGINNRNLRNFETSLDTTLALLPLIPEEKLVVTESAIHTRGDVMKMRAAGVPGFLVGEAFMRADDPGLALRTLFAD</sequence>
<keyword evidence="6 8" id="KW-0057">Aromatic amino acid biosynthesis</keyword>
<dbReference type="Pfam" id="PF00218">
    <property type="entry name" value="IGPS"/>
    <property type="match status" value="1"/>
</dbReference>
<feature type="domain" description="Indole-3-glycerol phosphate synthase" evidence="9">
    <location>
        <begin position="9"/>
        <end position="264"/>
    </location>
</feature>
<dbReference type="CDD" id="cd00331">
    <property type="entry name" value="IGPS"/>
    <property type="match status" value="1"/>
</dbReference>
<dbReference type="NCBIfam" id="NF001377">
    <property type="entry name" value="PRK00278.2-4"/>
    <property type="match status" value="1"/>
</dbReference>
<dbReference type="InterPro" id="IPR013798">
    <property type="entry name" value="Indole-3-glycerol_P_synth_dom"/>
</dbReference>
<reference evidence="10 11" key="1">
    <citation type="submission" date="2023-10" db="EMBL/GenBank/DDBJ databases">
        <title>Two novel species belonging to the OM43/NOR5 clade.</title>
        <authorList>
            <person name="Park M."/>
        </authorList>
    </citation>
    <scope>NUCLEOTIDE SEQUENCE [LARGE SCALE GENOMIC DNA]</scope>
    <source>
        <strain evidence="10 11">IMCC43200</strain>
    </source>
</reference>
<evidence type="ECO:0000313" key="11">
    <source>
        <dbReference type="Proteomes" id="UP001626537"/>
    </source>
</evidence>
<dbReference type="InterPro" id="IPR045186">
    <property type="entry name" value="Indole-3-glycerol_P_synth"/>
</dbReference>
<dbReference type="SUPFAM" id="SSF51366">
    <property type="entry name" value="Ribulose-phoshate binding barrel"/>
    <property type="match status" value="1"/>
</dbReference>
<dbReference type="PROSITE" id="PS00614">
    <property type="entry name" value="IGPS"/>
    <property type="match status" value="1"/>
</dbReference>
<evidence type="ECO:0000256" key="2">
    <source>
        <dbReference type="ARBA" id="ARBA00004696"/>
    </source>
</evidence>
<evidence type="ECO:0000256" key="6">
    <source>
        <dbReference type="ARBA" id="ARBA00023141"/>
    </source>
</evidence>
<name>A0ABZ0I1F8_9GAMM</name>
<dbReference type="EMBL" id="CP136864">
    <property type="protein sequence ID" value="WOJ92990.1"/>
    <property type="molecule type" value="Genomic_DNA"/>
</dbReference>
<dbReference type="InterPro" id="IPR013785">
    <property type="entry name" value="Aldolase_TIM"/>
</dbReference>
<keyword evidence="7 8" id="KW-0456">Lyase</keyword>
<dbReference type="NCBIfam" id="NF001370">
    <property type="entry name" value="PRK00278.1-2"/>
    <property type="match status" value="1"/>
</dbReference>
<evidence type="ECO:0000256" key="3">
    <source>
        <dbReference type="ARBA" id="ARBA00022605"/>
    </source>
</evidence>
<dbReference type="InterPro" id="IPR011060">
    <property type="entry name" value="RibuloseP-bd_barrel"/>
</dbReference>
<dbReference type="GO" id="GO:0004425">
    <property type="term" value="F:indole-3-glycerol-phosphate synthase activity"/>
    <property type="evidence" value="ECO:0007669"/>
    <property type="project" value="UniProtKB-EC"/>
</dbReference>
<dbReference type="RefSeq" id="WP_407347649.1">
    <property type="nucleotide sequence ID" value="NZ_CP136864.1"/>
</dbReference>
<evidence type="ECO:0000256" key="5">
    <source>
        <dbReference type="ARBA" id="ARBA00022822"/>
    </source>
</evidence>
<gene>
    <name evidence="8 10" type="primary">trpC</name>
    <name evidence="10" type="ORF">R0135_14535</name>
</gene>
<dbReference type="EC" id="4.1.1.48" evidence="8"/>
<keyword evidence="3 8" id="KW-0028">Amino-acid biosynthesis</keyword>
<dbReference type="NCBIfam" id="NF001373">
    <property type="entry name" value="PRK00278.1-6"/>
    <property type="match status" value="1"/>
</dbReference>
<proteinExistence type="inferred from homology"/>
<evidence type="ECO:0000256" key="1">
    <source>
        <dbReference type="ARBA" id="ARBA00001633"/>
    </source>
</evidence>
<evidence type="ECO:0000256" key="4">
    <source>
        <dbReference type="ARBA" id="ARBA00022793"/>
    </source>
</evidence>
<comment type="pathway">
    <text evidence="2 8">Amino-acid biosynthesis; L-tryptophan biosynthesis; L-tryptophan from chorismate: step 4/5.</text>
</comment>
<keyword evidence="5 8" id="KW-0822">Tryptophan biosynthesis</keyword>
<dbReference type="InterPro" id="IPR001468">
    <property type="entry name" value="Indole-3-GlycerolPSynthase_CS"/>
</dbReference>
<dbReference type="HAMAP" id="MF_00134_B">
    <property type="entry name" value="IGPS_B"/>
    <property type="match status" value="1"/>
</dbReference>
<evidence type="ECO:0000313" key="10">
    <source>
        <dbReference type="EMBL" id="WOJ92990.1"/>
    </source>
</evidence>
<protein>
    <recommendedName>
        <fullName evidence="8">Indole-3-glycerol phosphate synthase</fullName>
        <shortName evidence="8">IGPS</shortName>
        <ecNumber evidence="8">4.1.1.48</ecNumber>
    </recommendedName>
</protein>
<comment type="catalytic activity">
    <reaction evidence="1 8">
        <text>1-(2-carboxyphenylamino)-1-deoxy-D-ribulose 5-phosphate + H(+) = (1S,2R)-1-C-(indol-3-yl)glycerol 3-phosphate + CO2 + H2O</text>
        <dbReference type="Rhea" id="RHEA:23476"/>
        <dbReference type="ChEBI" id="CHEBI:15377"/>
        <dbReference type="ChEBI" id="CHEBI:15378"/>
        <dbReference type="ChEBI" id="CHEBI:16526"/>
        <dbReference type="ChEBI" id="CHEBI:58613"/>
        <dbReference type="ChEBI" id="CHEBI:58866"/>
        <dbReference type="EC" id="4.1.1.48"/>
    </reaction>
</comment>
<evidence type="ECO:0000259" key="9">
    <source>
        <dbReference type="Pfam" id="PF00218"/>
    </source>
</evidence>
<accession>A0ABZ0I1F8</accession>
<dbReference type="PANTHER" id="PTHR22854">
    <property type="entry name" value="TRYPTOPHAN BIOSYNTHESIS PROTEIN"/>
    <property type="match status" value="1"/>
</dbReference>
<organism evidence="10 11">
    <name type="scientific">Congregibacter variabilis</name>
    <dbReference type="NCBI Taxonomy" id="3081200"/>
    <lineage>
        <taxon>Bacteria</taxon>
        <taxon>Pseudomonadati</taxon>
        <taxon>Pseudomonadota</taxon>
        <taxon>Gammaproteobacteria</taxon>
        <taxon>Cellvibrionales</taxon>
        <taxon>Halieaceae</taxon>
        <taxon>Congregibacter</taxon>
    </lineage>
</organism>
<dbReference type="PANTHER" id="PTHR22854:SF2">
    <property type="entry name" value="INDOLE-3-GLYCEROL-PHOSPHATE SYNTHASE"/>
    <property type="match status" value="1"/>
</dbReference>
<keyword evidence="11" id="KW-1185">Reference proteome</keyword>
<comment type="similarity">
    <text evidence="8">Belongs to the TrpC family.</text>
</comment>
<evidence type="ECO:0000256" key="8">
    <source>
        <dbReference type="HAMAP-Rule" id="MF_00134"/>
    </source>
</evidence>
<keyword evidence="4 8" id="KW-0210">Decarboxylase</keyword>
<evidence type="ECO:0000256" key="7">
    <source>
        <dbReference type="ARBA" id="ARBA00023239"/>
    </source>
</evidence>
<dbReference type="Proteomes" id="UP001626537">
    <property type="component" value="Chromosome"/>
</dbReference>